<dbReference type="Pfam" id="PF00551">
    <property type="entry name" value="Formyl_trans_N"/>
    <property type="match status" value="1"/>
</dbReference>
<dbReference type="GO" id="GO:0006189">
    <property type="term" value="P:'de novo' IMP biosynthetic process"/>
    <property type="evidence" value="ECO:0007669"/>
    <property type="project" value="UniProtKB-UniRule"/>
</dbReference>
<feature type="site" description="Raises pKa of active site His" evidence="4">
    <location>
        <position position="144"/>
    </location>
</feature>
<comment type="pathway">
    <text evidence="1 4">Purine metabolism; IMP biosynthesis via de novo pathway; N(2)-formyl-N(1)-(5-phospho-D-ribosyl)glycinamide from N(1)-(5-phospho-D-ribosyl)glycinamide (10-formyl THF route): step 1/1.</text>
</comment>
<name>A0A1V3U0S2_ELIME</name>
<feature type="binding site" evidence="4">
    <location>
        <position position="101"/>
    </location>
    <ligand>
        <name>(6R)-10-formyltetrahydrofolate</name>
        <dbReference type="ChEBI" id="CHEBI:195366"/>
    </ligand>
</feature>
<evidence type="ECO:0000256" key="4">
    <source>
        <dbReference type="HAMAP-Rule" id="MF_01930"/>
    </source>
</evidence>
<keyword evidence="2 4" id="KW-0808">Transferase</keyword>
<dbReference type="Gene3D" id="3.40.50.170">
    <property type="entry name" value="Formyl transferase, N-terminal domain"/>
    <property type="match status" value="1"/>
</dbReference>
<evidence type="ECO:0000256" key="2">
    <source>
        <dbReference type="ARBA" id="ARBA00022679"/>
    </source>
</evidence>
<dbReference type="InterPro" id="IPR004607">
    <property type="entry name" value="GART"/>
</dbReference>
<dbReference type="EMBL" id="MPOG01000008">
    <property type="protein sequence ID" value="OOH96089.1"/>
    <property type="molecule type" value="Genomic_DNA"/>
</dbReference>
<dbReference type="Proteomes" id="UP000188947">
    <property type="component" value="Unassembled WGS sequence"/>
</dbReference>
<accession>A0A1V3U0S2</accession>
<sequence>MKKLVVLVSGSGTNLQRIMQAISDQEIHNAEISLVIADRDCYGLTRAEEAGIPFQLIKRGKEFCTKLDEIIPEDTSLIVLAGFLSVLTSEFCEKWKGKMINVHPSLLPKFGGKGMWGMHVHNAVKEAGEKESGASVHFVTTGVDEGEVIVQGKIQVEEHDTPEDIARKVHQVEYEIFPLAIEKVLSKNE</sequence>
<comment type="caution">
    <text evidence="6">The sequence shown here is derived from an EMBL/GenBank/DDBJ whole genome shotgun (WGS) entry which is preliminary data.</text>
</comment>
<dbReference type="eggNOG" id="COG0299">
    <property type="taxonomic scope" value="Bacteria"/>
</dbReference>
<evidence type="ECO:0000313" key="6">
    <source>
        <dbReference type="EMBL" id="OOH96089.1"/>
    </source>
</evidence>
<feature type="domain" description="Formyl transferase N-terminal" evidence="5">
    <location>
        <begin position="2"/>
        <end position="181"/>
    </location>
</feature>
<organism evidence="6 7">
    <name type="scientific">Elizabethkingia meningoseptica</name>
    <name type="common">Chryseobacterium meningosepticum</name>
    <dbReference type="NCBI Taxonomy" id="238"/>
    <lineage>
        <taxon>Bacteria</taxon>
        <taxon>Pseudomonadati</taxon>
        <taxon>Bacteroidota</taxon>
        <taxon>Flavobacteriia</taxon>
        <taxon>Flavobacteriales</taxon>
        <taxon>Weeksellaceae</taxon>
        <taxon>Elizabethkingia</taxon>
    </lineage>
</organism>
<dbReference type="HAMAP" id="MF_01930">
    <property type="entry name" value="PurN"/>
    <property type="match status" value="1"/>
</dbReference>
<proteinExistence type="inferred from homology"/>
<dbReference type="OrthoDB" id="9806170at2"/>
<dbReference type="NCBIfam" id="TIGR00639">
    <property type="entry name" value="PurN"/>
    <property type="match status" value="1"/>
</dbReference>
<keyword evidence="7" id="KW-1185">Reference proteome</keyword>
<dbReference type="UniPathway" id="UPA00074">
    <property type="reaction ID" value="UER00126"/>
</dbReference>
<evidence type="ECO:0000256" key="3">
    <source>
        <dbReference type="ARBA" id="ARBA00022755"/>
    </source>
</evidence>
<dbReference type="GO" id="GO:0004644">
    <property type="term" value="F:phosphoribosylglycinamide formyltransferase activity"/>
    <property type="evidence" value="ECO:0007669"/>
    <property type="project" value="UniProtKB-UniRule"/>
</dbReference>
<dbReference type="PANTHER" id="PTHR43369:SF2">
    <property type="entry name" value="PHOSPHORIBOSYLGLYCINAMIDE FORMYLTRANSFERASE"/>
    <property type="match status" value="1"/>
</dbReference>
<dbReference type="STRING" id="238.BBD35_15140"/>
<dbReference type="RefSeq" id="WP_069214717.1">
    <property type="nucleotide sequence ID" value="NZ_CP016378.1"/>
</dbReference>
<dbReference type="InterPro" id="IPR036477">
    <property type="entry name" value="Formyl_transf_N_sf"/>
</dbReference>
<keyword evidence="3 4" id="KW-0658">Purine biosynthesis</keyword>
<comment type="similarity">
    <text evidence="4">Belongs to the GART family.</text>
</comment>
<feature type="binding site" evidence="4">
    <location>
        <begin position="12"/>
        <end position="14"/>
    </location>
    <ligand>
        <name>N(1)-(5-phospho-beta-D-ribosyl)glycinamide</name>
        <dbReference type="ChEBI" id="CHEBI:143788"/>
    </ligand>
</feature>
<evidence type="ECO:0000256" key="1">
    <source>
        <dbReference type="ARBA" id="ARBA00005054"/>
    </source>
</evidence>
<comment type="caution">
    <text evidence="4">Lacks conserved residue(s) required for the propagation of feature annotation.</text>
</comment>
<dbReference type="EC" id="2.1.2.2" evidence="4"/>
<gene>
    <name evidence="4" type="primary">purN</name>
    <name evidence="6" type="ORF">BMF97_06970</name>
</gene>
<dbReference type="AlphaFoldDB" id="A0A1V3U0S2"/>
<dbReference type="CDD" id="cd08645">
    <property type="entry name" value="FMT_core_GART"/>
    <property type="match status" value="1"/>
</dbReference>
<reference evidence="6 7" key="1">
    <citation type="submission" date="2016-11" db="EMBL/GenBank/DDBJ databases">
        <title>Genome sequence and comparative genomic analysis of clinical strain Elizabethkingia meningoseptica 61421 PRCM.</title>
        <authorList>
            <person name="Wang M."/>
            <person name="Hu S."/>
            <person name="Cao L."/>
            <person name="Jiang T."/>
            <person name="Zhou Y."/>
            <person name="Ming D."/>
        </authorList>
    </citation>
    <scope>NUCLEOTIDE SEQUENCE [LARGE SCALE GENOMIC DNA]</scope>
    <source>
        <strain evidence="6 7">61421 PRCM</strain>
    </source>
</reference>
<comment type="function">
    <text evidence="4">Catalyzes the transfer of a formyl group from 10-formyltetrahydrofolate to 5-phospho-ribosyl-glycinamide (GAR), producing 5-phospho-ribosyl-N-formylglycinamide (FGAR) and tetrahydrofolate.</text>
</comment>
<feature type="active site" description="Proton donor" evidence="4">
    <location>
        <position position="103"/>
    </location>
</feature>
<protein>
    <recommendedName>
        <fullName evidence="4">Phosphoribosylglycinamide formyltransferase</fullName>
        <ecNumber evidence="4">2.1.2.2</ecNumber>
    </recommendedName>
    <alternativeName>
        <fullName evidence="4">5'-phosphoribosylglycinamide transformylase</fullName>
    </alternativeName>
    <alternativeName>
        <fullName evidence="4">GAR transformylase</fullName>
        <shortName evidence="4">GART</shortName>
    </alternativeName>
</protein>
<dbReference type="PANTHER" id="PTHR43369">
    <property type="entry name" value="PHOSPHORIBOSYLGLYCINAMIDE FORMYLTRANSFERASE"/>
    <property type="match status" value="1"/>
</dbReference>
<comment type="catalytic activity">
    <reaction evidence="4">
        <text>N(1)-(5-phospho-beta-D-ribosyl)glycinamide + (6R)-10-formyltetrahydrofolate = N(2)-formyl-N(1)-(5-phospho-beta-D-ribosyl)glycinamide + (6S)-5,6,7,8-tetrahydrofolate + H(+)</text>
        <dbReference type="Rhea" id="RHEA:15053"/>
        <dbReference type="ChEBI" id="CHEBI:15378"/>
        <dbReference type="ChEBI" id="CHEBI:57453"/>
        <dbReference type="ChEBI" id="CHEBI:143788"/>
        <dbReference type="ChEBI" id="CHEBI:147286"/>
        <dbReference type="ChEBI" id="CHEBI:195366"/>
        <dbReference type="EC" id="2.1.2.2"/>
    </reaction>
</comment>
<evidence type="ECO:0000313" key="7">
    <source>
        <dbReference type="Proteomes" id="UP000188947"/>
    </source>
</evidence>
<dbReference type="SUPFAM" id="SSF53328">
    <property type="entry name" value="Formyltransferase"/>
    <property type="match status" value="1"/>
</dbReference>
<evidence type="ECO:0000259" key="5">
    <source>
        <dbReference type="Pfam" id="PF00551"/>
    </source>
</evidence>
<feature type="binding site" evidence="4">
    <location>
        <position position="59"/>
    </location>
    <ligand>
        <name>(6R)-10-formyltetrahydrofolate</name>
        <dbReference type="ChEBI" id="CHEBI:195366"/>
    </ligand>
</feature>
<dbReference type="InterPro" id="IPR002376">
    <property type="entry name" value="Formyl_transf_N"/>
</dbReference>
<dbReference type="GO" id="GO:0005829">
    <property type="term" value="C:cytosol"/>
    <property type="evidence" value="ECO:0007669"/>
    <property type="project" value="TreeGrafter"/>
</dbReference>